<dbReference type="AlphaFoldDB" id="A0A2P4P793"/>
<keyword evidence="1" id="KW-0812">Transmembrane</keyword>
<keyword evidence="1" id="KW-0472">Membrane</keyword>
<protein>
    <submittedName>
        <fullName evidence="2">Uncharacterized protein</fullName>
    </submittedName>
</protein>
<proteinExistence type="predicted"/>
<organism evidence="2 3">
    <name type="scientific">Rhizophagus irregularis (strain DAOM 181602 / DAOM 197198 / MUCL 43194)</name>
    <name type="common">Arbuscular mycorrhizal fungus</name>
    <name type="synonym">Glomus intraradices</name>
    <dbReference type="NCBI Taxonomy" id="747089"/>
    <lineage>
        <taxon>Eukaryota</taxon>
        <taxon>Fungi</taxon>
        <taxon>Fungi incertae sedis</taxon>
        <taxon>Mucoromycota</taxon>
        <taxon>Glomeromycotina</taxon>
        <taxon>Glomeromycetes</taxon>
        <taxon>Glomerales</taxon>
        <taxon>Glomeraceae</taxon>
        <taxon>Rhizophagus</taxon>
    </lineage>
</organism>
<name>A0A2P4P793_RHIID</name>
<keyword evidence="1" id="KW-1133">Transmembrane helix</keyword>
<dbReference type="Proteomes" id="UP000018888">
    <property type="component" value="Unassembled WGS sequence"/>
</dbReference>
<evidence type="ECO:0000313" key="2">
    <source>
        <dbReference type="EMBL" id="POG61251.1"/>
    </source>
</evidence>
<comment type="caution">
    <text evidence="2">The sequence shown here is derived from an EMBL/GenBank/DDBJ whole genome shotgun (WGS) entry which is preliminary data.</text>
</comment>
<sequence>MVKVSTFKRNIRPFSKSEVLFFFLYTYFFNKYTNFITKSLLLYDILYFQYFKKFYYFIFYIIIIIR</sequence>
<keyword evidence="3" id="KW-1185">Reference proteome</keyword>
<evidence type="ECO:0000256" key="1">
    <source>
        <dbReference type="SAM" id="Phobius"/>
    </source>
</evidence>
<feature type="transmembrane region" description="Helical" evidence="1">
    <location>
        <begin position="47"/>
        <end position="65"/>
    </location>
</feature>
<gene>
    <name evidence="2" type="ORF">GLOIN_2v1705214</name>
</gene>
<reference evidence="2 3" key="1">
    <citation type="journal article" date="2013" name="Proc. Natl. Acad. Sci. U.S.A.">
        <title>Genome of an arbuscular mycorrhizal fungus provides insight into the oldest plant symbiosis.</title>
        <authorList>
            <person name="Tisserant E."/>
            <person name="Malbreil M."/>
            <person name="Kuo A."/>
            <person name="Kohler A."/>
            <person name="Symeonidi A."/>
            <person name="Balestrini R."/>
            <person name="Charron P."/>
            <person name="Duensing N."/>
            <person name="Frei Dit Frey N."/>
            <person name="Gianinazzi-Pearson V."/>
            <person name="Gilbert L.B."/>
            <person name="Handa Y."/>
            <person name="Herr J.R."/>
            <person name="Hijri M."/>
            <person name="Koul R."/>
            <person name="Kawaguchi M."/>
            <person name="Krajinski F."/>
            <person name="Lammers P.J."/>
            <person name="Masclaux F.G."/>
            <person name="Murat C."/>
            <person name="Morin E."/>
            <person name="Ndikumana S."/>
            <person name="Pagni M."/>
            <person name="Petitpierre D."/>
            <person name="Requena N."/>
            <person name="Rosikiewicz P."/>
            <person name="Riley R."/>
            <person name="Saito K."/>
            <person name="San Clemente H."/>
            <person name="Shapiro H."/>
            <person name="van Tuinen D."/>
            <person name="Becard G."/>
            <person name="Bonfante P."/>
            <person name="Paszkowski U."/>
            <person name="Shachar-Hill Y.Y."/>
            <person name="Tuskan G.A."/>
            <person name="Young P.W."/>
            <person name="Sanders I.R."/>
            <person name="Henrissat B."/>
            <person name="Rensing S.A."/>
            <person name="Grigoriev I.V."/>
            <person name="Corradi N."/>
            <person name="Roux C."/>
            <person name="Martin F."/>
        </authorList>
    </citation>
    <scope>NUCLEOTIDE SEQUENCE [LARGE SCALE GENOMIC DNA]</scope>
    <source>
        <strain evidence="2 3">DAOM 197198</strain>
    </source>
</reference>
<evidence type="ECO:0000313" key="3">
    <source>
        <dbReference type="Proteomes" id="UP000018888"/>
    </source>
</evidence>
<feature type="transmembrane region" description="Helical" evidence="1">
    <location>
        <begin position="20"/>
        <end position="41"/>
    </location>
</feature>
<reference evidence="2 3" key="2">
    <citation type="journal article" date="2018" name="New Phytol.">
        <title>High intraspecific genome diversity in the model arbuscular mycorrhizal symbiont Rhizophagus irregularis.</title>
        <authorList>
            <person name="Chen E.C.H."/>
            <person name="Morin E."/>
            <person name="Beaudet D."/>
            <person name="Noel J."/>
            <person name="Yildirir G."/>
            <person name="Ndikumana S."/>
            <person name="Charron P."/>
            <person name="St-Onge C."/>
            <person name="Giorgi J."/>
            <person name="Kruger M."/>
            <person name="Marton T."/>
            <person name="Ropars J."/>
            <person name="Grigoriev I.V."/>
            <person name="Hainaut M."/>
            <person name="Henrissat B."/>
            <person name="Roux C."/>
            <person name="Martin F."/>
            <person name="Corradi N."/>
        </authorList>
    </citation>
    <scope>NUCLEOTIDE SEQUENCE [LARGE SCALE GENOMIC DNA]</scope>
    <source>
        <strain evidence="2 3">DAOM 197198</strain>
    </source>
</reference>
<accession>A0A2P4P793</accession>
<dbReference type="EMBL" id="AUPC02000350">
    <property type="protein sequence ID" value="POG61251.1"/>
    <property type="molecule type" value="Genomic_DNA"/>
</dbReference>